<keyword evidence="3 4" id="KW-0408">Iron</keyword>
<evidence type="ECO:0000256" key="4">
    <source>
        <dbReference type="PROSITE-ProRule" id="PRU00433"/>
    </source>
</evidence>
<dbReference type="Gene3D" id="1.10.760.10">
    <property type="entry name" value="Cytochrome c-like domain"/>
    <property type="match status" value="1"/>
</dbReference>
<keyword evidence="1 4" id="KW-0349">Heme</keyword>
<dbReference type="SUPFAM" id="SSF46626">
    <property type="entry name" value="Cytochrome c"/>
    <property type="match status" value="1"/>
</dbReference>
<dbReference type="AlphaFoldDB" id="A0AB39UYR7"/>
<feature type="signal peptide" evidence="5">
    <location>
        <begin position="1"/>
        <end position="19"/>
    </location>
</feature>
<dbReference type="InterPro" id="IPR009056">
    <property type="entry name" value="Cyt_c-like_dom"/>
</dbReference>
<dbReference type="InterPro" id="IPR036909">
    <property type="entry name" value="Cyt_c-like_dom_sf"/>
</dbReference>
<dbReference type="GO" id="GO:0009055">
    <property type="term" value="F:electron transfer activity"/>
    <property type="evidence" value="ECO:0007669"/>
    <property type="project" value="InterPro"/>
</dbReference>
<dbReference type="GO" id="GO:0046872">
    <property type="term" value="F:metal ion binding"/>
    <property type="evidence" value="ECO:0007669"/>
    <property type="project" value="UniProtKB-KW"/>
</dbReference>
<evidence type="ECO:0000256" key="1">
    <source>
        <dbReference type="ARBA" id="ARBA00022617"/>
    </source>
</evidence>
<proteinExistence type="predicted"/>
<keyword evidence="2 4" id="KW-0479">Metal-binding</keyword>
<sequence>MVKRTLILLTLIAAGSTWAARPDAVTTLQKNWEKDAQTLPFSAERGSRIWHQDGTNQNGQIRRCTTCHGEDLTQPGKHARSGKVIEPMALSANPERYQDAKKLRKWLKRNCKWTFGMECTAQEKGDILEFLTQQ</sequence>
<reference evidence="7" key="1">
    <citation type="submission" date="2024-05" db="EMBL/GenBank/DDBJ databases">
        <title>Genome sequencing of novel strain.</title>
        <authorList>
            <person name="Ganbat D."/>
            <person name="Ganbat S."/>
            <person name="Lee S.-J."/>
        </authorList>
    </citation>
    <scope>NUCLEOTIDE SEQUENCE</scope>
    <source>
        <strain evidence="7">SMD15-11</strain>
    </source>
</reference>
<dbReference type="GO" id="GO:0020037">
    <property type="term" value="F:heme binding"/>
    <property type="evidence" value="ECO:0007669"/>
    <property type="project" value="InterPro"/>
</dbReference>
<dbReference type="RefSeq" id="WP_369602339.1">
    <property type="nucleotide sequence ID" value="NZ_CP154858.1"/>
</dbReference>
<organism evidence="7">
    <name type="scientific">Thermohahella caldifontis</name>
    <dbReference type="NCBI Taxonomy" id="3142973"/>
    <lineage>
        <taxon>Bacteria</taxon>
        <taxon>Pseudomonadati</taxon>
        <taxon>Pseudomonadota</taxon>
        <taxon>Gammaproteobacteria</taxon>
        <taxon>Oceanospirillales</taxon>
        <taxon>Hahellaceae</taxon>
        <taxon>Thermohahella</taxon>
    </lineage>
</organism>
<gene>
    <name evidence="7" type="ORF">AAIA72_05070</name>
</gene>
<evidence type="ECO:0000256" key="5">
    <source>
        <dbReference type="SAM" id="SignalP"/>
    </source>
</evidence>
<evidence type="ECO:0000313" key="7">
    <source>
        <dbReference type="EMBL" id="XDT73345.1"/>
    </source>
</evidence>
<keyword evidence="5" id="KW-0732">Signal</keyword>
<dbReference type="InterPro" id="IPR015170">
    <property type="entry name" value="DUF1924_SHP"/>
</dbReference>
<feature type="domain" description="Cytochrome c" evidence="6">
    <location>
        <begin position="41"/>
        <end position="134"/>
    </location>
</feature>
<evidence type="ECO:0000256" key="2">
    <source>
        <dbReference type="ARBA" id="ARBA00022723"/>
    </source>
</evidence>
<protein>
    <submittedName>
        <fullName evidence="7">DUF1924 domain-containing protein</fullName>
    </submittedName>
</protein>
<feature type="chain" id="PRO_5044314928" evidence="5">
    <location>
        <begin position="20"/>
        <end position="134"/>
    </location>
</feature>
<accession>A0AB39UYR7</accession>
<evidence type="ECO:0000259" key="6">
    <source>
        <dbReference type="PROSITE" id="PS51007"/>
    </source>
</evidence>
<evidence type="ECO:0000256" key="3">
    <source>
        <dbReference type="ARBA" id="ARBA00023004"/>
    </source>
</evidence>
<dbReference type="EMBL" id="CP154858">
    <property type="protein sequence ID" value="XDT73345.1"/>
    <property type="molecule type" value="Genomic_DNA"/>
</dbReference>
<dbReference type="PROSITE" id="PS51007">
    <property type="entry name" value="CYTC"/>
    <property type="match status" value="1"/>
</dbReference>
<dbReference type="Pfam" id="PF09086">
    <property type="entry name" value="DUF1924"/>
    <property type="match status" value="1"/>
</dbReference>
<dbReference type="KEGG" id="tcd:AAIA72_05070"/>
<name>A0AB39UYR7_9GAMM</name>